<comment type="similarity">
    <text evidence="4">Belongs to the zinc-containing alcohol dehydrogenase family.</text>
</comment>
<keyword evidence="2 4" id="KW-0862">Zinc</keyword>
<dbReference type="AlphaFoldDB" id="A0A9D5JSE9"/>
<dbReference type="Gene3D" id="3.90.180.10">
    <property type="entry name" value="Medium-chain alcohol dehydrogenases, catalytic domain"/>
    <property type="match status" value="1"/>
</dbReference>
<proteinExistence type="inferred from homology"/>
<reference evidence="6" key="1">
    <citation type="submission" date="2019-11" db="EMBL/GenBank/DDBJ databases">
        <title>Microbial mats filling the niche in hypersaline microbial mats.</title>
        <authorList>
            <person name="Wong H.L."/>
            <person name="Macleod F.I."/>
            <person name="White R.A. III"/>
            <person name="Burns B.P."/>
        </authorList>
    </citation>
    <scope>NUCLEOTIDE SEQUENCE</scope>
    <source>
        <strain evidence="6">Rbin_158</strain>
    </source>
</reference>
<dbReference type="Proteomes" id="UP000649604">
    <property type="component" value="Unassembled WGS sequence"/>
</dbReference>
<dbReference type="Pfam" id="PF00107">
    <property type="entry name" value="ADH_zinc_N"/>
    <property type="match status" value="1"/>
</dbReference>
<dbReference type="Pfam" id="PF08240">
    <property type="entry name" value="ADH_N"/>
    <property type="match status" value="1"/>
</dbReference>
<keyword evidence="3" id="KW-0560">Oxidoreductase</keyword>
<dbReference type="PANTHER" id="PTHR43401">
    <property type="entry name" value="L-THREONINE 3-DEHYDROGENASE"/>
    <property type="match status" value="1"/>
</dbReference>
<evidence type="ECO:0000256" key="4">
    <source>
        <dbReference type="RuleBase" id="RU361277"/>
    </source>
</evidence>
<dbReference type="SMART" id="SM00829">
    <property type="entry name" value="PKS_ER"/>
    <property type="match status" value="1"/>
</dbReference>
<evidence type="ECO:0000313" key="7">
    <source>
        <dbReference type="Proteomes" id="UP000649604"/>
    </source>
</evidence>
<organism evidence="6 7">
    <name type="scientific">candidate division KSB3 bacterium</name>
    <dbReference type="NCBI Taxonomy" id="2044937"/>
    <lineage>
        <taxon>Bacteria</taxon>
        <taxon>candidate division KSB3</taxon>
    </lineage>
</organism>
<dbReference type="InterPro" id="IPR013154">
    <property type="entry name" value="ADH-like_N"/>
</dbReference>
<keyword evidence="1 4" id="KW-0479">Metal-binding</keyword>
<dbReference type="PANTHER" id="PTHR43401:SF2">
    <property type="entry name" value="L-THREONINE 3-DEHYDROGENASE"/>
    <property type="match status" value="1"/>
</dbReference>
<feature type="domain" description="Enoyl reductase (ER)" evidence="5">
    <location>
        <begin position="7"/>
        <end position="334"/>
    </location>
</feature>
<gene>
    <name evidence="6" type="ORF">GF339_01185</name>
</gene>
<dbReference type="EMBL" id="WJJP01000033">
    <property type="protein sequence ID" value="MBD3323164.1"/>
    <property type="molecule type" value="Genomic_DNA"/>
</dbReference>
<evidence type="ECO:0000256" key="2">
    <source>
        <dbReference type="ARBA" id="ARBA00022833"/>
    </source>
</evidence>
<protein>
    <submittedName>
        <fullName evidence="6">Alcohol dehydrogenase catalytic domain-containing protein</fullName>
    </submittedName>
</protein>
<dbReference type="Gene3D" id="3.40.50.720">
    <property type="entry name" value="NAD(P)-binding Rossmann-like Domain"/>
    <property type="match status" value="1"/>
</dbReference>
<dbReference type="GO" id="GO:0008270">
    <property type="term" value="F:zinc ion binding"/>
    <property type="evidence" value="ECO:0007669"/>
    <property type="project" value="InterPro"/>
</dbReference>
<dbReference type="PROSITE" id="PS00059">
    <property type="entry name" value="ADH_ZINC"/>
    <property type="match status" value="1"/>
</dbReference>
<evidence type="ECO:0000256" key="3">
    <source>
        <dbReference type="ARBA" id="ARBA00023002"/>
    </source>
</evidence>
<evidence type="ECO:0000313" key="6">
    <source>
        <dbReference type="EMBL" id="MBD3323164.1"/>
    </source>
</evidence>
<dbReference type="SUPFAM" id="SSF51735">
    <property type="entry name" value="NAD(P)-binding Rossmann-fold domains"/>
    <property type="match status" value="1"/>
</dbReference>
<evidence type="ECO:0000259" key="5">
    <source>
        <dbReference type="SMART" id="SM00829"/>
    </source>
</evidence>
<sequence length="343" mass="37034">MKAAYVKVPFEVEVREIPVPELGPEEVLVKVSACGVCGTDLHLGRDLAKEEAMPLGHEFCGVVANVGSSVTRFQPGDEVIVENHTSLGTSNACKNGEIVYCTDLYVSMDAPCMAEYVKTHHLALHPNPGLTPAEGALAEPLTVALDLIEEGGIPLGSHVAIFGGGPIGLMAVKLAKIKGAARVALTQHSHSAARIALGRALGAAPVVFPDTQDVVESLKAVCPDGFDRVFITAPPRAIPDAFEITRFGAIITFNGIDFDNGMISFDANAFHFKRLQLRATHSIPNLRYPMAIDLLKRKVIDAREFVTHEFPFSDVEHALRTAETDKAHVIKVMVRMDDEQRAI</sequence>
<dbReference type="InterPro" id="IPR020843">
    <property type="entry name" value="ER"/>
</dbReference>
<name>A0A9D5JSE9_9BACT</name>
<feature type="non-terminal residue" evidence="6">
    <location>
        <position position="1"/>
    </location>
</feature>
<dbReference type="InterPro" id="IPR036291">
    <property type="entry name" value="NAD(P)-bd_dom_sf"/>
</dbReference>
<comment type="caution">
    <text evidence="6">The sequence shown here is derived from an EMBL/GenBank/DDBJ whole genome shotgun (WGS) entry which is preliminary data.</text>
</comment>
<evidence type="ECO:0000256" key="1">
    <source>
        <dbReference type="ARBA" id="ARBA00022723"/>
    </source>
</evidence>
<dbReference type="InterPro" id="IPR011032">
    <property type="entry name" value="GroES-like_sf"/>
</dbReference>
<dbReference type="InterPro" id="IPR013149">
    <property type="entry name" value="ADH-like_C"/>
</dbReference>
<dbReference type="SUPFAM" id="SSF50129">
    <property type="entry name" value="GroES-like"/>
    <property type="match status" value="1"/>
</dbReference>
<dbReference type="InterPro" id="IPR050129">
    <property type="entry name" value="Zn_alcohol_dh"/>
</dbReference>
<dbReference type="InterPro" id="IPR002328">
    <property type="entry name" value="ADH_Zn_CS"/>
</dbReference>
<dbReference type="GO" id="GO:0016491">
    <property type="term" value="F:oxidoreductase activity"/>
    <property type="evidence" value="ECO:0007669"/>
    <property type="project" value="UniProtKB-KW"/>
</dbReference>
<comment type="cofactor">
    <cofactor evidence="4">
        <name>Zn(2+)</name>
        <dbReference type="ChEBI" id="CHEBI:29105"/>
    </cofactor>
</comment>
<accession>A0A9D5JSE9</accession>